<feature type="binding site" evidence="10">
    <location>
        <begin position="21"/>
        <end position="26"/>
    </location>
    <ligand>
        <name>substrate</name>
    </ligand>
</feature>
<dbReference type="RefSeq" id="WP_039326844.1">
    <property type="nucleotide sequence ID" value="NZ_CP007496.1"/>
</dbReference>
<dbReference type="PANTHER" id="PTHR11088">
    <property type="entry name" value="TRNA DIMETHYLALLYLTRANSFERASE"/>
    <property type="match status" value="1"/>
</dbReference>
<evidence type="ECO:0000256" key="8">
    <source>
        <dbReference type="ARBA" id="ARBA00022842"/>
    </source>
</evidence>
<dbReference type="InterPro" id="IPR039657">
    <property type="entry name" value="Dimethylallyltransferase"/>
</dbReference>
<evidence type="ECO:0000256" key="10">
    <source>
        <dbReference type="HAMAP-Rule" id="MF_00185"/>
    </source>
</evidence>
<dbReference type="Proteomes" id="UP000030902">
    <property type="component" value="Chromosome"/>
</dbReference>
<feature type="site" description="Interaction with substrate tRNA" evidence="10">
    <location>
        <position position="110"/>
    </location>
</feature>
<comment type="cofactor">
    <cofactor evidence="1 10">
        <name>Mg(2+)</name>
        <dbReference type="ChEBI" id="CHEBI:18420"/>
    </cofactor>
</comment>
<dbReference type="HAMAP" id="MF_00185">
    <property type="entry name" value="IPP_trans"/>
    <property type="match status" value="1"/>
</dbReference>
<dbReference type="Pfam" id="PF01715">
    <property type="entry name" value="IPPT"/>
    <property type="match status" value="1"/>
</dbReference>
<dbReference type="GO" id="GO:0052381">
    <property type="term" value="F:tRNA dimethylallyltransferase activity"/>
    <property type="evidence" value="ECO:0007669"/>
    <property type="project" value="UniProtKB-UniRule"/>
</dbReference>
<dbReference type="Gene3D" id="1.10.287.890">
    <property type="entry name" value="Crystal structure of tRNA isopentenylpyrophosphate transferase (bh2366) domain"/>
    <property type="match status" value="1"/>
</dbReference>
<dbReference type="SUPFAM" id="SSF52540">
    <property type="entry name" value="P-loop containing nucleoside triphosphate hydrolases"/>
    <property type="match status" value="2"/>
</dbReference>
<evidence type="ECO:0000256" key="1">
    <source>
        <dbReference type="ARBA" id="ARBA00001946"/>
    </source>
</evidence>
<dbReference type="GO" id="GO:0005524">
    <property type="term" value="F:ATP binding"/>
    <property type="evidence" value="ECO:0007669"/>
    <property type="project" value="UniProtKB-UniRule"/>
</dbReference>
<evidence type="ECO:0000256" key="4">
    <source>
        <dbReference type="ARBA" id="ARBA00022679"/>
    </source>
</evidence>
<protein>
    <recommendedName>
        <fullName evidence="10">tRNA dimethylallyltransferase</fullName>
        <ecNumber evidence="10">2.5.1.75</ecNumber>
    </recommendedName>
    <alternativeName>
        <fullName evidence="10">Dimethylallyl diphosphate:tRNA dimethylallyltransferase</fullName>
        <shortName evidence="10">DMAPP:tRNA dimethylallyltransferase</shortName>
        <shortName evidence="10">DMATase</shortName>
    </alternativeName>
    <alternativeName>
        <fullName evidence="10">Isopentenyl-diphosphate:tRNA isopentenyltransferase</fullName>
        <shortName evidence="10">IPP transferase</shortName>
        <shortName evidence="10">IPPT</shortName>
        <shortName evidence="10">IPTase</shortName>
    </alternativeName>
</protein>
<feature type="binding site" evidence="10">
    <location>
        <begin position="19"/>
        <end position="26"/>
    </location>
    <ligand>
        <name>ATP</name>
        <dbReference type="ChEBI" id="CHEBI:30616"/>
    </ligand>
</feature>
<gene>
    <name evidence="10" type="primary">miaA</name>
    <name evidence="14" type="ORF">TM7x_00535</name>
</gene>
<reference evidence="14 15" key="1">
    <citation type="journal article" date="2015" name="Proc. Natl. Acad. Sci. U.S.A.">
        <title>Cultivation of a human-associated TM7 phylotype reveals a reduced genome and epibiotic parasitic lifestyle.</title>
        <authorList>
            <person name="He X."/>
            <person name="McLean J.S."/>
            <person name="Edlund A."/>
            <person name="Yooseph S."/>
            <person name="Hall A.P."/>
            <person name="Liu S.Y."/>
            <person name="Dorrestein P.C."/>
            <person name="Esquenazi E."/>
            <person name="Hunter R.C."/>
            <person name="Cheng G."/>
            <person name="Nelson K.E."/>
            <person name="Lux R."/>
            <person name="Shi W."/>
        </authorList>
    </citation>
    <scope>NUCLEOTIDE SEQUENCE [LARGE SCALE GENOMIC DNA]</scope>
    <source>
        <strain evidence="14 15">TM7x</strain>
    </source>
</reference>
<organism evidence="14 15">
    <name type="scientific">Candidatus Nanosynbacter lyticus</name>
    <dbReference type="NCBI Taxonomy" id="2093824"/>
    <lineage>
        <taxon>Bacteria</taxon>
        <taxon>Candidatus Saccharimonadota</taxon>
        <taxon>Candidatus Saccharimonadia</taxon>
        <taxon>Candidatus Nanosynbacterales</taxon>
        <taxon>Candidatus Nanosynbacteraceae</taxon>
        <taxon>Candidatus Nanosynbacter</taxon>
    </lineage>
</organism>
<name>A0A6S4GQA8_9BACT</name>
<proteinExistence type="inferred from homology"/>
<dbReference type="EC" id="2.5.1.75" evidence="10"/>
<evidence type="ECO:0000313" key="15">
    <source>
        <dbReference type="Proteomes" id="UP000030902"/>
    </source>
</evidence>
<keyword evidence="8 10" id="KW-0460">Magnesium</keyword>
<keyword evidence="15" id="KW-1185">Reference proteome</keyword>
<keyword evidence="7 10" id="KW-0067">ATP-binding</keyword>
<feature type="region of interest" description="Interaction with substrate tRNA" evidence="10">
    <location>
        <begin position="44"/>
        <end position="47"/>
    </location>
</feature>
<comment type="catalytic activity">
    <reaction evidence="9 10 11">
        <text>adenosine(37) in tRNA + dimethylallyl diphosphate = N(6)-dimethylallyladenosine(37) in tRNA + diphosphate</text>
        <dbReference type="Rhea" id="RHEA:26482"/>
        <dbReference type="Rhea" id="RHEA-COMP:10162"/>
        <dbReference type="Rhea" id="RHEA-COMP:10375"/>
        <dbReference type="ChEBI" id="CHEBI:33019"/>
        <dbReference type="ChEBI" id="CHEBI:57623"/>
        <dbReference type="ChEBI" id="CHEBI:74411"/>
        <dbReference type="ChEBI" id="CHEBI:74415"/>
        <dbReference type="EC" id="2.5.1.75"/>
    </reaction>
</comment>
<comment type="function">
    <text evidence="2 10 12">Catalyzes the transfer of a dimethylallyl group onto the adenine at position 37 in tRNAs that read codons beginning with uridine, leading to the formation of N6-(dimethylallyl)adenosine (i(6)A).</text>
</comment>
<dbReference type="InterPro" id="IPR027417">
    <property type="entry name" value="P-loop_NTPase"/>
</dbReference>
<dbReference type="AlphaFoldDB" id="A0A6S4GQA8"/>
<dbReference type="PANTHER" id="PTHR11088:SF60">
    <property type="entry name" value="TRNA DIMETHYLALLYLTRANSFERASE"/>
    <property type="match status" value="1"/>
</dbReference>
<evidence type="ECO:0000256" key="5">
    <source>
        <dbReference type="ARBA" id="ARBA00022694"/>
    </source>
</evidence>
<evidence type="ECO:0000256" key="11">
    <source>
        <dbReference type="RuleBase" id="RU003783"/>
    </source>
</evidence>
<comment type="subunit">
    <text evidence="10">Monomer.</text>
</comment>
<dbReference type="GO" id="GO:0006400">
    <property type="term" value="P:tRNA modification"/>
    <property type="evidence" value="ECO:0007669"/>
    <property type="project" value="TreeGrafter"/>
</dbReference>
<keyword evidence="5 10" id="KW-0819">tRNA processing</keyword>
<feature type="site" description="Interaction with substrate tRNA" evidence="10">
    <location>
        <position position="132"/>
    </location>
</feature>
<comment type="caution">
    <text evidence="10">Lacks conserved residue(s) required for the propagation of feature annotation.</text>
</comment>
<sequence>MASEFIGSRSKLPLIVIVGPTGSGKTSLAVSLARKYGGEIICADSRTVYRGMDIGTAKPSLREQRTVPHWGIDLVDPGASFSAAQFKDYTNRKIEEIRSRGNIPFLVGGTGLYVDAVVFDFEFGNDYDKDRRNKLQKMTVAQLQDYCIKQDISLPENNKNKRYLIRSIELAGQKVSRQSAPLGNAIIVGITTKKDLLTQRITDRAKKMFNDGVVKETIILGCQYGWTNEAMTGNVYPIIKKVVDGSMDQSQAVQEFIKRDIGLVRRQLTWFRRNPFIEWGDIDSCEHYLSRLLDDK</sequence>
<evidence type="ECO:0000256" key="3">
    <source>
        <dbReference type="ARBA" id="ARBA00005842"/>
    </source>
</evidence>
<keyword evidence="4 10" id="KW-0808">Transferase</keyword>
<evidence type="ECO:0000256" key="12">
    <source>
        <dbReference type="RuleBase" id="RU003784"/>
    </source>
</evidence>
<keyword evidence="6 10" id="KW-0547">Nucleotide-binding</keyword>
<dbReference type="KEGG" id="sox:TM7x_00535"/>
<evidence type="ECO:0000256" key="6">
    <source>
        <dbReference type="ARBA" id="ARBA00022741"/>
    </source>
</evidence>
<evidence type="ECO:0000256" key="9">
    <source>
        <dbReference type="ARBA" id="ARBA00049563"/>
    </source>
</evidence>
<dbReference type="EMBL" id="CP007496">
    <property type="protein sequence ID" value="AJA06313.1"/>
    <property type="molecule type" value="Genomic_DNA"/>
</dbReference>
<dbReference type="Gene3D" id="3.40.50.300">
    <property type="entry name" value="P-loop containing nucleotide triphosphate hydrolases"/>
    <property type="match status" value="1"/>
</dbReference>
<comment type="similarity">
    <text evidence="3 10 13">Belongs to the IPP transferase family.</text>
</comment>
<evidence type="ECO:0000256" key="13">
    <source>
        <dbReference type="RuleBase" id="RU003785"/>
    </source>
</evidence>
<evidence type="ECO:0000313" key="14">
    <source>
        <dbReference type="EMBL" id="AJA06313.1"/>
    </source>
</evidence>
<evidence type="ECO:0000256" key="2">
    <source>
        <dbReference type="ARBA" id="ARBA00003213"/>
    </source>
</evidence>
<dbReference type="InterPro" id="IPR018022">
    <property type="entry name" value="IPT"/>
</dbReference>
<accession>A0A6S4GQA8</accession>
<dbReference type="NCBIfam" id="TIGR00174">
    <property type="entry name" value="miaA"/>
    <property type="match status" value="1"/>
</dbReference>
<evidence type="ECO:0000256" key="7">
    <source>
        <dbReference type="ARBA" id="ARBA00022840"/>
    </source>
</evidence>